<dbReference type="RefSeq" id="WP_069567942.1">
    <property type="nucleotide sequence ID" value="NZ_CP017157.1"/>
</dbReference>
<dbReference type="KEGG" id="slc:SL103_07380"/>
<proteinExistence type="predicted"/>
<dbReference type="Gene3D" id="3.40.50.1390">
    <property type="entry name" value="Resolvase, N-terminal catalytic domain"/>
    <property type="match status" value="1"/>
</dbReference>
<dbReference type="Proteomes" id="UP000094094">
    <property type="component" value="Chromosome"/>
</dbReference>
<dbReference type="InterPro" id="IPR050639">
    <property type="entry name" value="SSR_resolvase"/>
</dbReference>
<evidence type="ECO:0000259" key="2">
    <source>
        <dbReference type="PROSITE" id="PS51737"/>
    </source>
</evidence>
<dbReference type="SMART" id="SM00857">
    <property type="entry name" value="Resolvase"/>
    <property type="match status" value="1"/>
</dbReference>
<dbReference type="Gene3D" id="3.90.1750.20">
    <property type="entry name" value="Putative Large Serine Recombinase, Chain B, Domain 2"/>
    <property type="match status" value="1"/>
</dbReference>
<dbReference type="OrthoDB" id="4500247at2"/>
<dbReference type="InterPro" id="IPR011109">
    <property type="entry name" value="DNA_bind_recombinase_dom"/>
</dbReference>
<organism evidence="3 4">
    <name type="scientific">Streptomyces lydicus</name>
    <dbReference type="NCBI Taxonomy" id="47763"/>
    <lineage>
        <taxon>Bacteria</taxon>
        <taxon>Bacillati</taxon>
        <taxon>Actinomycetota</taxon>
        <taxon>Actinomycetes</taxon>
        <taxon>Kitasatosporales</taxon>
        <taxon>Streptomycetaceae</taxon>
        <taxon>Streptomyces</taxon>
    </lineage>
</organism>
<dbReference type="AlphaFoldDB" id="A0A1D7VH51"/>
<gene>
    <name evidence="3" type="ORF">SL103_07380</name>
</gene>
<keyword evidence="4" id="KW-1185">Reference proteome</keyword>
<dbReference type="CDD" id="cd00338">
    <property type="entry name" value="Ser_Recombinase"/>
    <property type="match status" value="1"/>
</dbReference>
<dbReference type="PROSITE" id="PS51737">
    <property type="entry name" value="RECOMBINASE_DNA_BIND"/>
    <property type="match status" value="1"/>
</dbReference>
<feature type="compositionally biased region" description="Basic and acidic residues" evidence="1">
    <location>
        <begin position="52"/>
        <end position="62"/>
    </location>
</feature>
<evidence type="ECO:0000313" key="4">
    <source>
        <dbReference type="Proteomes" id="UP000094094"/>
    </source>
</evidence>
<feature type="domain" description="Recombinase" evidence="2">
    <location>
        <begin position="213"/>
        <end position="338"/>
    </location>
</feature>
<feature type="region of interest" description="Disordered" evidence="1">
    <location>
        <begin position="26"/>
        <end position="62"/>
    </location>
</feature>
<evidence type="ECO:0000313" key="3">
    <source>
        <dbReference type="EMBL" id="AOP46085.1"/>
    </source>
</evidence>
<dbReference type="PANTHER" id="PTHR30461">
    <property type="entry name" value="DNA-INVERTASE FROM LAMBDOID PROPHAGE"/>
    <property type="match status" value="1"/>
</dbReference>
<protein>
    <recommendedName>
        <fullName evidence="2">Recombinase domain-containing protein</fullName>
    </recommendedName>
</protein>
<dbReference type="PANTHER" id="PTHR30461:SF23">
    <property type="entry name" value="DNA RECOMBINASE-RELATED"/>
    <property type="match status" value="1"/>
</dbReference>
<evidence type="ECO:0000256" key="1">
    <source>
        <dbReference type="SAM" id="MobiDB-lite"/>
    </source>
</evidence>
<sequence length="551" mass="62302">MSDDDLVSRAQWGNLEGQHWAVLVRLSTDENDDEPVTEPVEGGRRRGPMTGRDIKSTKEQERDGRDFISRHGGTCVHVYYEPDTSAWRKKRVRLPDGRVAYRVVRPVFEGALEDLKFGRAPDGRRLDGLIVYDIDRLTRDNRHLEDAIDVVERHRRPIIDINGSLDLLTENGRATARVVVAMSNKQSADTSRRVRRKHRALEREGIPTGGARPFGWNDDKRTLHPIEAKLLREAALGILGGAPVRASCVRWNEQGVTTPRGSTWSTTKLKLVLRNPRICGIRSRKARVLNPETGSENERWEVVYGDDGEPVQGQWERIITEEQWKALMEVIGDNMAPGSGHNSRKYLLTGTLRCDKDDCGTAHRATKAPKSANKPPGFFYYSCPDKGQGGCGGGTKIPGPDADKAVTELVIAKYEEEAAARQAVAAPKDWEGEEELTRVREDIEDAKEARRQRILSKERYFAMLQEFTAEERRLLRDRNRWIKHRHASLGKPVDLQAEWDDLTLPEQRAYVEQTLTAVLVAPAVGRRKPVHTRLTPLFRTEEEAQDPDDDG</sequence>
<reference evidence="3 4" key="1">
    <citation type="submission" date="2016-09" db="EMBL/GenBank/DDBJ databases">
        <title>Complete genome sequencing of Streptomyces lydicus 103 and metabolic pathways analysis of antibiotic biosynthesis.</title>
        <authorList>
            <person name="Jia N."/>
            <person name="Ding M.-Z."/>
            <person name="Gao F."/>
            <person name="Yuan Y.-J."/>
        </authorList>
    </citation>
    <scope>NUCLEOTIDE SEQUENCE [LARGE SCALE GENOMIC DNA]</scope>
    <source>
        <strain evidence="3 4">103</strain>
    </source>
</reference>
<dbReference type="InterPro" id="IPR036162">
    <property type="entry name" value="Resolvase-like_N_sf"/>
</dbReference>
<dbReference type="GO" id="GO:0003677">
    <property type="term" value="F:DNA binding"/>
    <property type="evidence" value="ECO:0007669"/>
    <property type="project" value="InterPro"/>
</dbReference>
<dbReference type="Pfam" id="PF07508">
    <property type="entry name" value="Recombinase"/>
    <property type="match status" value="1"/>
</dbReference>
<dbReference type="SUPFAM" id="SSF53041">
    <property type="entry name" value="Resolvase-like"/>
    <property type="match status" value="1"/>
</dbReference>
<dbReference type="InterPro" id="IPR038109">
    <property type="entry name" value="DNA_bind_recomb_sf"/>
</dbReference>
<name>A0A1D7VH51_9ACTN</name>
<accession>A0A1D7VH51</accession>
<dbReference type="InterPro" id="IPR006119">
    <property type="entry name" value="Resolv_N"/>
</dbReference>
<dbReference type="Pfam" id="PF00239">
    <property type="entry name" value="Resolvase"/>
    <property type="match status" value="1"/>
</dbReference>
<dbReference type="EMBL" id="CP017157">
    <property type="protein sequence ID" value="AOP46085.1"/>
    <property type="molecule type" value="Genomic_DNA"/>
</dbReference>
<dbReference type="GO" id="GO:0000150">
    <property type="term" value="F:DNA strand exchange activity"/>
    <property type="evidence" value="ECO:0007669"/>
    <property type="project" value="InterPro"/>
</dbReference>